<accession>A0ABS2CE35</accession>
<organism evidence="3 4">
    <name type="scientific">Deefgea chitinilytica</name>
    <dbReference type="NCBI Taxonomy" id="570276"/>
    <lineage>
        <taxon>Bacteria</taxon>
        <taxon>Pseudomonadati</taxon>
        <taxon>Pseudomonadota</taxon>
        <taxon>Betaproteobacteria</taxon>
        <taxon>Neisseriales</taxon>
        <taxon>Chitinibacteraceae</taxon>
        <taxon>Deefgea</taxon>
    </lineage>
</organism>
<dbReference type="PANTHER" id="PTHR46797">
    <property type="entry name" value="HTH-TYPE TRANSCRIPTIONAL REGULATOR"/>
    <property type="match status" value="1"/>
</dbReference>
<dbReference type="EMBL" id="WOFE01000006">
    <property type="protein sequence ID" value="MBM5572322.1"/>
    <property type="molecule type" value="Genomic_DNA"/>
</dbReference>
<dbReference type="Pfam" id="PF01381">
    <property type="entry name" value="HTH_3"/>
    <property type="match status" value="1"/>
</dbReference>
<evidence type="ECO:0000313" key="3">
    <source>
        <dbReference type="EMBL" id="MBM5572322.1"/>
    </source>
</evidence>
<evidence type="ECO:0000313" key="4">
    <source>
        <dbReference type="Proteomes" id="UP001195660"/>
    </source>
</evidence>
<dbReference type="SMART" id="SM00530">
    <property type="entry name" value="HTH_XRE"/>
    <property type="match status" value="1"/>
</dbReference>
<dbReference type="InterPro" id="IPR001387">
    <property type="entry name" value="Cro/C1-type_HTH"/>
</dbReference>
<dbReference type="InterPro" id="IPR050807">
    <property type="entry name" value="TransReg_Diox_bact_type"/>
</dbReference>
<sequence length="108" mass="11659">MADLAKILGENIKKARQAAKLTQEVLAEAISLDSRSISRIERGNALPSLSTLEAISITLNVGLGELFEGMTKSKSEIAQEIESLLATLPAQKQQGLLELVRSMVRIAK</sequence>
<dbReference type="SUPFAM" id="SSF47413">
    <property type="entry name" value="lambda repressor-like DNA-binding domains"/>
    <property type="match status" value="1"/>
</dbReference>
<comment type="caution">
    <text evidence="3">The sequence shown here is derived from an EMBL/GenBank/DDBJ whole genome shotgun (WGS) entry which is preliminary data.</text>
</comment>
<gene>
    <name evidence="3" type="ORF">GM173_12155</name>
</gene>
<name>A0ABS2CE35_9NEIS</name>
<dbReference type="InterPro" id="IPR010982">
    <property type="entry name" value="Lambda_DNA-bd_dom_sf"/>
</dbReference>
<feature type="domain" description="HTH cro/C1-type" evidence="2">
    <location>
        <begin position="12"/>
        <end position="66"/>
    </location>
</feature>
<dbReference type="RefSeq" id="WP_203571650.1">
    <property type="nucleotide sequence ID" value="NZ_WOFE01000006.1"/>
</dbReference>
<proteinExistence type="predicted"/>
<keyword evidence="1" id="KW-0238">DNA-binding</keyword>
<keyword evidence="4" id="KW-1185">Reference proteome</keyword>
<evidence type="ECO:0000256" key="1">
    <source>
        <dbReference type="ARBA" id="ARBA00023125"/>
    </source>
</evidence>
<dbReference type="PANTHER" id="PTHR46797:SF1">
    <property type="entry name" value="METHYLPHOSPHONATE SYNTHASE"/>
    <property type="match status" value="1"/>
</dbReference>
<evidence type="ECO:0000259" key="2">
    <source>
        <dbReference type="PROSITE" id="PS50943"/>
    </source>
</evidence>
<dbReference type="Gene3D" id="1.10.260.40">
    <property type="entry name" value="lambda repressor-like DNA-binding domains"/>
    <property type="match status" value="1"/>
</dbReference>
<reference evidence="3 4" key="1">
    <citation type="submission" date="2019-11" db="EMBL/GenBank/DDBJ databases">
        <title>Novel Deefgea species.</title>
        <authorList>
            <person name="Han J.-H."/>
        </authorList>
    </citation>
    <scope>NUCLEOTIDE SEQUENCE [LARGE SCALE GENOMIC DNA]</scope>
    <source>
        <strain evidence="3 4">LMG 24817</strain>
    </source>
</reference>
<dbReference type="CDD" id="cd00093">
    <property type="entry name" value="HTH_XRE"/>
    <property type="match status" value="1"/>
</dbReference>
<protein>
    <submittedName>
        <fullName evidence="3">Helix-turn-helix domain-containing protein</fullName>
    </submittedName>
</protein>
<dbReference type="PROSITE" id="PS50943">
    <property type="entry name" value="HTH_CROC1"/>
    <property type="match status" value="1"/>
</dbReference>
<dbReference type="Proteomes" id="UP001195660">
    <property type="component" value="Unassembled WGS sequence"/>
</dbReference>